<proteinExistence type="predicted"/>
<accession>A0A833MYL5</accession>
<dbReference type="InterPro" id="IPR027417">
    <property type="entry name" value="P-loop_NTPase"/>
</dbReference>
<evidence type="ECO:0000259" key="2">
    <source>
        <dbReference type="PROSITE" id="PS51194"/>
    </source>
</evidence>
<keyword evidence="3" id="KW-0547">Nucleotide-binding</keyword>
<feature type="compositionally biased region" description="Polar residues" evidence="1">
    <location>
        <begin position="1"/>
        <end position="10"/>
    </location>
</feature>
<dbReference type="EMBL" id="WEKV01000008">
    <property type="protein sequence ID" value="KAB7786367.1"/>
    <property type="molecule type" value="Genomic_DNA"/>
</dbReference>
<feature type="compositionally biased region" description="Low complexity" evidence="1">
    <location>
        <begin position="106"/>
        <end position="116"/>
    </location>
</feature>
<protein>
    <submittedName>
        <fullName evidence="3">Superfamily II DNA and RNA helicase</fullName>
    </submittedName>
</protein>
<evidence type="ECO:0000313" key="3">
    <source>
        <dbReference type="EMBL" id="KAB7786367.1"/>
    </source>
</evidence>
<comment type="caution">
    <text evidence="3">The sequence shown here is derived from an EMBL/GenBank/DDBJ whole genome shotgun (WGS) entry which is preliminary data.</text>
</comment>
<gene>
    <name evidence="3" type="ORF">F8B43_1768</name>
</gene>
<keyword evidence="3" id="KW-0067">ATP-binding</keyword>
<dbReference type="AlphaFoldDB" id="A0A833MYL5"/>
<feature type="domain" description="Helicase C-terminal" evidence="2">
    <location>
        <begin position="889"/>
        <end position="1045"/>
    </location>
</feature>
<dbReference type="PROSITE" id="PS51194">
    <property type="entry name" value="HELICASE_CTER"/>
    <property type="match status" value="1"/>
</dbReference>
<organism evidence="3 4">
    <name type="scientific">Methylorubrum populi</name>
    <dbReference type="NCBI Taxonomy" id="223967"/>
    <lineage>
        <taxon>Bacteria</taxon>
        <taxon>Pseudomonadati</taxon>
        <taxon>Pseudomonadota</taxon>
        <taxon>Alphaproteobacteria</taxon>
        <taxon>Hyphomicrobiales</taxon>
        <taxon>Methylobacteriaceae</taxon>
        <taxon>Methylorubrum</taxon>
    </lineage>
</organism>
<dbReference type="SUPFAM" id="SSF52540">
    <property type="entry name" value="P-loop containing nucleoside triphosphate hydrolases"/>
    <property type="match status" value="1"/>
</dbReference>
<evidence type="ECO:0000313" key="4">
    <source>
        <dbReference type="Proteomes" id="UP000469949"/>
    </source>
</evidence>
<dbReference type="InterPro" id="IPR001650">
    <property type="entry name" value="Helicase_C-like"/>
</dbReference>
<feature type="region of interest" description="Disordered" evidence="1">
    <location>
        <begin position="1"/>
        <end position="29"/>
    </location>
</feature>
<dbReference type="Proteomes" id="UP000469949">
    <property type="component" value="Unassembled WGS sequence"/>
</dbReference>
<dbReference type="NCBIfam" id="NF038325">
    <property type="entry name" value="DISARM_DrmAS"/>
    <property type="match status" value="1"/>
</dbReference>
<keyword evidence="3" id="KW-0347">Helicase</keyword>
<keyword evidence="3" id="KW-0378">Hydrolase</keyword>
<dbReference type="Gene3D" id="3.40.50.300">
    <property type="entry name" value="P-loop containing nucleotide triphosphate hydrolases"/>
    <property type="match status" value="1"/>
</dbReference>
<sequence length="1184" mass="127469">MAGTDDTQGSAAADRLSALPRPTTSVGVRGRLIDLLRRDLVGPHPDLDGDLSREVLAGVSPSKWYLTGYLGPRRGAKAPPAAPAREEEEAELALAAQRGSEGMEQGAPGPSAAADDGASERPPPRSFEPSSLGLTVLLPAGVTEIAARVTWGDYVTEPPLDPALVLPEDNLKAASAGGAPAAPGPRDLHWHRIPQEVSVPIRLDVRRDGAPDTIILPGSAAPMAPGGGLQLVVSARPTRSAAIDGAHRDLVAVSVFLVNARAEPLRRFGDVAFCFQARLELVCPQGFAARDDRASYNASEFDERLADLHYRDVCSYAVGHNTSGDWAAPESEGGENCGLVTRVFTNPLPVQEVEKLGAEIDIEGVTRGMEALATAAEDPGTLSAALSALPQEYAAWAAAQAMTVPGLDGKRRRDVADECLKQIRVAQTRIAGGLAHLLSDPLSREAFAIANRVMARSNRQRGKTQNGKPPAEQRTPEWRLFQLAFVLLNLEGLADPTHPDRPVVDLLFFPTGGGKTEAYLGLAAFAIARRRLAHPGLAGAGLSVVMRYTLRLLTLDQLQRAAGLVCALELERRAGGRLGEWPIEIGLWVGGGATPNTFGSAKNAKKGTAVQWLRDYKTGRGPAPAPLKACPWCGQDLRRDSFHLHPNGQTPQRLDLRCDEVDCAFSGDQRLPIVVVDEEIYRRLPAFMIATIDKFANVPWEGRAGAFFGHVERSDDSGFYGAAETGGAPIGVPLRPIDLIIQDELHLISGPLGTVAGLYETAFDLLASRTINGERCSPKIVASTATVRRAEAQIRSLFGRERTAIFPPPGPSRHDSFFARTDRESPSRLYAGIASPGRGPKLVFLRTLQTLLAGAQALSAGTDPDPADPYLTALCYFNALRELGGARRIVDDDVRTHLKDYGAQRVRHAPPGHPFADRTLREVQELTSRYSTDQVSEARTRLGRPARAKDAVDVAMATNMISVGLDIGRLGLMVVQGQPKTAAEYIQATSRVGREAAKPGLVLTLLNVHKPRDRTHYEQFRAFHMSFYRAVEATSVTPFAARALDRALAATLVAAARHVEPDLTPKHAVARIARNDHAVGAVRAAFEDKMRIARVEEAALRRCLDRLDELAAAWAEISDAQTANGDPFAYANEEPVRRLLQDPLGQTAAMTANRAWFTAGRSMRDTEPVSLLKLRGPDGAPLTR</sequence>
<feature type="region of interest" description="Disordered" evidence="1">
    <location>
        <begin position="69"/>
        <end position="131"/>
    </location>
</feature>
<name>A0A833MYL5_9HYPH</name>
<dbReference type="CDD" id="cd18785">
    <property type="entry name" value="SF2_C"/>
    <property type="match status" value="1"/>
</dbReference>
<dbReference type="Pfam" id="PF00271">
    <property type="entry name" value="Helicase_C"/>
    <property type="match status" value="1"/>
</dbReference>
<feature type="compositionally biased region" description="Low complexity" evidence="1">
    <location>
        <begin position="70"/>
        <end position="79"/>
    </location>
</feature>
<evidence type="ECO:0000256" key="1">
    <source>
        <dbReference type="SAM" id="MobiDB-lite"/>
    </source>
</evidence>
<dbReference type="RefSeq" id="WP_246695915.1">
    <property type="nucleotide sequence ID" value="NZ_WEKV01000008.1"/>
</dbReference>
<reference evidence="3 4" key="1">
    <citation type="submission" date="2019-10" db="EMBL/GenBank/DDBJ databases">
        <title>Draft Genome Sequence of the Caffeine Degrading Methylotroph Methylorubrum populi PINKEL.</title>
        <authorList>
            <person name="Dawson S.C."/>
            <person name="Zhang X."/>
            <person name="Wright M.E."/>
            <person name="Sharma G."/>
            <person name="Langner J.T."/>
            <person name="Ditty J.L."/>
            <person name="Subuyuj G.A."/>
        </authorList>
    </citation>
    <scope>NUCLEOTIDE SEQUENCE [LARGE SCALE GENOMIC DNA]</scope>
    <source>
        <strain evidence="3 4">Pinkel</strain>
    </source>
</reference>
<dbReference type="GO" id="GO:0004386">
    <property type="term" value="F:helicase activity"/>
    <property type="evidence" value="ECO:0007669"/>
    <property type="project" value="UniProtKB-KW"/>
</dbReference>